<reference evidence="2 3" key="1">
    <citation type="submission" date="2018-06" db="EMBL/GenBank/DDBJ databases">
        <authorList>
            <consortium name="Pathogen Informatics"/>
            <person name="Doyle S."/>
        </authorList>
    </citation>
    <scope>NUCLEOTIDE SEQUENCE [LARGE SCALE GENOMIC DNA]</scope>
    <source>
        <strain evidence="2 3">NCTC12026</strain>
    </source>
</reference>
<gene>
    <name evidence="2" type="ORF">NCTC12026_00341</name>
</gene>
<dbReference type="Proteomes" id="UP000255129">
    <property type="component" value="Unassembled WGS sequence"/>
</dbReference>
<dbReference type="GO" id="GO:0007155">
    <property type="term" value="P:cell adhesion"/>
    <property type="evidence" value="ECO:0007669"/>
    <property type="project" value="InterPro"/>
</dbReference>
<feature type="domain" description="Fimbrial-type adhesion" evidence="1">
    <location>
        <begin position="41"/>
        <end position="176"/>
    </location>
</feature>
<dbReference type="SUPFAM" id="SSF49401">
    <property type="entry name" value="Bacterial adhesins"/>
    <property type="match status" value="1"/>
</dbReference>
<dbReference type="RefSeq" id="WP_223844736.1">
    <property type="nucleotide sequence ID" value="NZ_JAOXDD010000179.1"/>
</dbReference>
<dbReference type="Pfam" id="PF00419">
    <property type="entry name" value="Fimbrial"/>
    <property type="match status" value="1"/>
</dbReference>
<accession>A0A379FZG1</accession>
<name>A0A379FZG1_9GAMM</name>
<dbReference type="InterPro" id="IPR008966">
    <property type="entry name" value="Adhesion_dom_sf"/>
</dbReference>
<dbReference type="AlphaFoldDB" id="A0A379FZG1"/>
<protein>
    <submittedName>
        <fullName evidence="2">Putative minor fimbrial subunit StfF</fullName>
    </submittedName>
</protein>
<evidence type="ECO:0000313" key="2">
    <source>
        <dbReference type="EMBL" id="SUC34012.1"/>
    </source>
</evidence>
<dbReference type="GO" id="GO:0009289">
    <property type="term" value="C:pilus"/>
    <property type="evidence" value="ECO:0007669"/>
    <property type="project" value="InterPro"/>
</dbReference>
<evidence type="ECO:0000259" key="1">
    <source>
        <dbReference type="Pfam" id="PF00419"/>
    </source>
</evidence>
<proteinExistence type="predicted"/>
<dbReference type="InterPro" id="IPR036937">
    <property type="entry name" value="Adhesion_dom_fimbrial_sf"/>
</dbReference>
<organism evidence="2 3">
    <name type="scientific">Providencia rustigianii</name>
    <dbReference type="NCBI Taxonomy" id="158850"/>
    <lineage>
        <taxon>Bacteria</taxon>
        <taxon>Pseudomonadati</taxon>
        <taxon>Pseudomonadota</taxon>
        <taxon>Gammaproteobacteria</taxon>
        <taxon>Enterobacterales</taxon>
        <taxon>Morganellaceae</taxon>
        <taxon>Providencia</taxon>
    </lineage>
</organism>
<dbReference type="Gene3D" id="2.60.40.1090">
    <property type="entry name" value="Fimbrial-type adhesion domain"/>
    <property type="match status" value="1"/>
</dbReference>
<dbReference type="EMBL" id="UGUA01000002">
    <property type="protein sequence ID" value="SUC34012.1"/>
    <property type="molecule type" value="Genomic_DNA"/>
</dbReference>
<evidence type="ECO:0000313" key="3">
    <source>
        <dbReference type="Proteomes" id="UP000255129"/>
    </source>
</evidence>
<dbReference type="InterPro" id="IPR000259">
    <property type="entry name" value="Adhesion_dom_fimbrial"/>
</dbReference>
<sequence length="176" mass="19849">MMIFIKIIKKRVFLLFTVFINTLIIFFSGFCFAETYSLTIKVDVIESTCDIYGNDGPGNPIEVSFGEMNLNGFTSERYTRDIHYAIDCGGNTSSNPNLKLKFESDISDFDATLVKTSNPKLGLKIQADNKLLSPNEYRNFTYSNKPLLSVSPVFDEGKKIEFGAFTAIGRLKVEYQ</sequence>